<dbReference type="Gene3D" id="3.20.20.300">
    <property type="entry name" value="Glycoside hydrolase, family 3, N-terminal domain"/>
    <property type="match status" value="1"/>
</dbReference>
<dbReference type="Pfam" id="PF00933">
    <property type="entry name" value="Glyco_hydro_3"/>
    <property type="match status" value="1"/>
</dbReference>
<dbReference type="InterPro" id="IPR002772">
    <property type="entry name" value="Glyco_hydro_3_C"/>
</dbReference>
<dbReference type="InterPro" id="IPR044993">
    <property type="entry name" value="BXL"/>
</dbReference>
<dbReference type="InterPro" id="IPR036881">
    <property type="entry name" value="Glyco_hydro_3_C_sf"/>
</dbReference>
<dbReference type="PANTHER" id="PTHR42721:SF3">
    <property type="entry name" value="BETA-D-XYLOSIDASE 5-RELATED"/>
    <property type="match status" value="1"/>
</dbReference>
<dbReference type="SUPFAM" id="SSF51445">
    <property type="entry name" value="(Trans)glycosidases"/>
    <property type="match status" value="1"/>
</dbReference>
<protein>
    <recommendedName>
        <fullName evidence="6">Fibronectin type III-like domain-containing protein</fullName>
    </recommendedName>
</protein>
<dbReference type="PANTHER" id="PTHR42721">
    <property type="entry name" value="SUGAR HYDROLASE-RELATED"/>
    <property type="match status" value="1"/>
</dbReference>
<evidence type="ECO:0000256" key="5">
    <source>
        <dbReference type="SAM" id="SignalP"/>
    </source>
</evidence>
<evidence type="ECO:0000313" key="8">
    <source>
        <dbReference type="Proteomes" id="UP001633002"/>
    </source>
</evidence>
<reference evidence="7 8" key="1">
    <citation type="submission" date="2024-09" db="EMBL/GenBank/DDBJ databases">
        <title>Chromosome-scale assembly of Riccia sorocarpa.</title>
        <authorList>
            <person name="Paukszto L."/>
        </authorList>
    </citation>
    <scope>NUCLEOTIDE SEQUENCE [LARGE SCALE GENOMIC DNA]</scope>
    <source>
        <strain evidence="7">LP-2024</strain>
        <tissue evidence="7">Aerial parts of the thallus</tissue>
    </source>
</reference>
<dbReference type="Gene3D" id="3.40.50.1700">
    <property type="entry name" value="Glycoside hydrolase family 3 C-terminal domain"/>
    <property type="match status" value="1"/>
</dbReference>
<dbReference type="FunFam" id="3.40.50.1700:FF:000001">
    <property type="entry name" value="probable beta-D-xylosidase 2"/>
    <property type="match status" value="1"/>
</dbReference>
<evidence type="ECO:0000256" key="1">
    <source>
        <dbReference type="ARBA" id="ARBA00005336"/>
    </source>
</evidence>
<evidence type="ECO:0000259" key="6">
    <source>
        <dbReference type="SMART" id="SM01217"/>
    </source>
</evidence>
<dbReference type="Gene3D" id="2.60.40.10">
    <property type="entry name" value="Immunoglobulins"/>
    <property type="match status" value="1"/>
</dbReference>
<proteinExistence type="inferred from homology"/>
<dbReference type="GO" id="GO:0016798">
    <property type="term" value="F:hydrolase activity, acting on glycosyl bonds"/>
    <property type="evidence" value="ECO:0007669"/>
    <property type="project" value="UniProtKB-KW"/>
</dbReference>
<dbReference type="InterPro" id="IPR036962">
    <property type="entry name" value="Glyco_hydro_3_N_sf"/>
</dbReference>
<gene>
    <name evidence="7" type="ORF">R1sor_003725</name>
</gene>
<evidence type="ECO:0000256" key="2">
    <source>
        <dbReference type="ARBA" id="ARBA00022729"/>
    </source>
</evidence>
<keyword evidence="2 5" id="KW-0732">Signal</keyword>
<feature type="domain" description="Fibronectin type III-like" evidence="6">
    <location>
        <begin position="735"/>
        <end position="807"/>
    </location>
</feature>
<keyword evidence="4" id="KW-0326">Glycosidase</keyword>
<dbReference type="InterPro" id="IPR026891">
    <property type="entry name" value="Fn3-like"/>
</dbReference>
<dbReference type="EMBL" id="JBJQOH010000006">
    <property type="protein sequence ID" value="KAL3685703.1"/>
    <property type="molecule type" value="Genomic_DNA"/>
</dbReference>
<dbReference type="Proteomes" id="UP001633002">
    <property type="component" value="Unassembled WGS sequence"/>
</dbReference>
<keyword evidence="3" id="KW-0378">Hydrolase</keyword>
<feature type="signal peptide" evidence="5">
    <location>
        <begin position="1"/>
        <end position="26"/>
    </location>
</feature>
<dbReference type="SMART" id="SM01217">
    <property type="entry name" value="Fn3_like"/>
    <property type="match status" value="1"/>
</dbReference>
<dbReference type="InterPro" id="IPR013783">
    <property type="entry name" value="Ig-like_fold"/>
</dbReference>
<sequence length="819" mass="91675">MAMVLEALSCARIAFVIAVMVTTISASASEAAPGEAVTQYPCQGHVQDITQVYPFCDKRLPIDERVRDFVSHLSLEEKEKLLVNTNSETTSVGLPAYEWWGEALHGVAKSPAVHFGKGPIKGATSFPQPILTAASFNKMLFKKIAQVISTEARAMYNENQAGLTYWAPNINIFRDPRWGRGQETPGEDPYLTSIYAEYFVRGMQEDEFEDMHGRQNSSVKASDKDPEKLKVSACCKHFTAYDLDQWYKVDRFDFDAKVTKQDLLDTYNPPFQSCVEKGKASALMCSYNRINGVPSCADYSFLTELVRGTWGFDGYIVSDCDAVQVMYANSKFAENPQQAIAYALQAGMDLNCGDTASKFTLEAVKEGLLDISFIDAALQNSFKVLFRLGYFDGNPEDPESSKYGKLDRNDVCKQEHQDLALEAAVQGIVLLKNDKDTLPFSRLNIRKLAVLGPNADDTIATMLGNYAGEPCNYFTPYKALASYVETTTYHPGCVNGTFCDGNNWIEYIQRASEMAVEADAVILVMGLGQVQERESFDRTSLRLPGKQEELVKTISRVARGPVILILMNGGPLDINFAKYDSRIKSILWIGYPGQAGGEALAQIIFGERNPGGKLPVSWYPEFYTRIPMTEMSMRPDIHIGYPGRSYRFYTGEPIYKFGDGLSYTKFTFLFESAPLTLISSSKSRLFCSWLLERRNPTSTSTTKMTSDADHIPFDENMEIEFEVRVKNEGPVFGSSVMLLYHAHPYAGLFGKPIKQLVGFERVDLESMEEQKVVFKVDLCRQLSFAGVDGTWFFPEEGMHTFSLGDYEVTHPMQITYAKN</sequence>
<evidence type="ECO:0000313" key="7">
    <source>
        <dbReference type="EMBL" id="KAL3685703.1"/>
    </source>
</evidence>
<comment type="similarity">
    <text evidence="1">Belongs to the glycosyl hydrolase 3 family.</text>
</comment>
<comment type="caution">
    <text evidence="7">The sequence shown here is derived from an EMBL/GenBank/DDBJ whole genome shotgun (WGS) entry which is preliminary data.</text>
</comment>
<dbReference type="InterPro" id="IPR017853">
    <property type="entry name" value="GH"/>
</dbReference>
<dbReference type="Pfam" id="PF14310">
    <property type="entry name" value="Fn3-like"/>
    <property type="match status" value="1"/>
</dbReference>
<organism evidence="7 8">
    <name type="scientific">Riccia sorocarpa</name>
    <dbReference type="NCBI Taxonomy" id="122646"/>
    <lineage>
        <taxon>Eukaryota</taxon>
        <taxon>Viridiplantae</taxon>
        <taxon>Streptophyta</taxon>
        <taxon>Embryophyta</taxon>
        <taxon>Marchantiophyta</taxon>
        <taxon>Marchantiopsida</taxon>
        <taxon>Marchantiidae</taxon>
        <taxon>Marchantiales</taxon>
        <taxon>Ricciaceae</taxon>
        <taxon>Riccia</taxon>
    </lineage>
</organism>
<dbReference type="AlphaFoldDB" id="A0ABD3H382"/>
<accession>A0ABD3H382</accession>
<feature type="chain" id="PRO_5044795057" description="Fibronectin type III-like domain-containing protein" evidence="5">
    <location>
        <begin position="27"/>
        <end position="819"/>
    </location>
</feature>
<evidence type="ECO:0000256" key="3">
    <source>
        <dbReference type="ARBA" id="ARBA00022801"/>
    </source>
</evidence>
<keyword evidence="8" id="KW-1185">Reference proteome</keyword>
<dbReference type="SUPFAM" id="SSF52279">
    <property type="entry name" value="Beta-D-glucan exohydrolase, C-terminal domain"/>
    <property type="match status" value="1"/>
</dbReference>
<dbReference type="Pfam" id="PF01915">
    <property type="entry name" value="Glyco_hydro_3_C"/>
    <property type="match status" value="1"/>
</dbReference>
<dbReference type="InterPro" id="IPR001764">
    <property type="entry name" value="Glyco_hydro_3_N"/>
</dbReference>
<name>A0ABD3H382_9MARC</name>
<evidence type="ECO:0000256" key="4">
    <source>
        <dbReference type="ARBA" id="ARBA00023295"/>
    </source>
</evidence>